<protein>
    <submittedName>
        <fullName evidence="1">Uncharacterized protein</fullName>
    </submittedName>
</protein>
<name>A0A1Y6D0U9_9GAMM</name>
<sequence>MSSTPPRAPVAPEFSLFLADVQSNINNTLGEVFAVVGLLRVAGCALSDLVNGRTTNNIGAADLAHVNDLAINRLEDIADRLDRLEMAVGKFGTEGRQTEVNAGGDHG</sequence>
<proteinExistence type="predicted"/>
<keyword evidence="2" id="KW-1185">Reference proteome</keyword>
<accession>A0A1Y6D0U9</accession>
<dbReference type="AlphaFoldDB" id="A0A1Y6D0U9"/>
<evidence type="ECO:0000313" key="1">
    <source>
        <dbReference type="EMBL" id="SMF96559.1"/>
    </source>
</evidence>
<dbReference type="EMBL" id="FXAM01000001">
    <property type="protein sequence ID" value="SMF96559.1"/>
    <property type="molecule type" value="Genomic_DNA"/>
</dbReference>
<dbReference type="Proteomes" id="UP000192923">
    <property type="component" value="Unassembled WGS sequence"/>
</dbReference>
<evidence type="ECO:0000313" key="2">
    <source>
        <dbReference type="Proteomes" id="UP000192923"/>
    </source>
</evidence>
<gene>
    <name evidence="1" type="ORF">SAMN02949497_3961</name>
</gene>
<organism evidence="1 2">
    <name type="scientific">Methylomagnum ishizawai</name>
    <dbReference type="NCBI Taxonomy" id="1760988"/>
    <lineage>
        <taxon>Bacteria</taxon>
        <taxon>Pseudomonadati</taxon>
        <taxon>Pseudomonadota</taxon>
        <taxon>Gammaproteobacteria</taxon>
        <taxon>Methylococcales</taxon>
        <taxon>Methylococcaceae</taxon>
        <taxon>Methylomagnum</taxon>
    </lineage>
</organism>
<dbReference type="RefSeq" id="WP_085215432.1">
    <property type="nucleotide sequence ID" value="NZ_FXAM01000001.1"/>
</dbReference>
<reference evidence="1 2" key="1">
    <citation type="submission" date="2016-12" db="EMBL/GenBank/DDBJ databases">
        <authorList>
            <person name="Song W.-J."/>
            <person name="Kurnit D.M."/>
        </authorList>
    </citation>
    <scope>NUCLEOTIDE SEQUENCE [LARGE SCALE GENOMIC DNA]</scope>
    <source>
        <strain evidence="1 2">175</strain>
    </source>
</reference>